<dbReference type="EMBL" id="JAAALK010000283">
    <property type="protein sequence ID" value="KAG8073054.1"/>
    <property type="molecule type" value="Genomic_DNA"/>
</dbReference>
<reference evidence="2" key="1">
    <citation type="journal article" date="2021" name="bioRxiv">
        <title>Whole Genome Assembly and Annotation of Northern Wild Rice, Zizania palustris L., Supports a Whole Genome Duplication in the Zizania Genus.</title>
        <authorList>
            <person name="Haas M."/>
            <person name="Kono T."/>
            <person name="Macchietto M."/>
            <person name="Millas R."/>
            <person name="McGilp L."/>
            <person name="Shao M."/>
            <person name="Duquette J."/>
            <person name="Hirsch C.N."/>
            <person name="Kimball J."/>
        </authorList>
    </citation>
    <scope>NUCLEOTIDE SEQUENCE</scope>
    <source>
        <tissue evidence="2">Fresh leaf tissue</tissue>
    </source>
</reference>
<keyword evidence="3" id="KW-1185">Reference proteome</keyword>
<evidence type="ECO:0000256" key="1">
    <source>
        <dbReference type="SAM" id="MobiDB-lite"/>
    </source>
</evidence>
<protein>
    <submittedName>
        <fullName evidence="2">Uncharacterized protein</fullName>
    </submittedName>
</protein>
<evidence type="ECO:0000313" key="2">
    <source>
        <dbReference type="EMBL" id="KAG8073054.1"/>
    </source>
</evidence>
<organism evidence="2 3">
    <name type="scientific">Zizania palustris</name>
    <name type="common">Northern wild rice</name>
    <dbReference type="NCBI Taxonomy" id="103762"/>
    <lineage>
        <taxon>Eukaryota</taxon>
        <taxon>Viridiplantae</taxon>
        <taxon>Streptophyta</taxon>
        <taxon>Embryophyta</taxon>
        <taxon>Tracheophyta</taxon>
        <taxon>Spermatophyta</taxon>
        <taxon>Magnoliopsida</taxon>
        <taxon>Liliopsida</taxon>
        <taxon>Poales</taxon>
        <taxon>Poaceae</taxon>
        <taxon>BOP clade</taxon>
        <taxon>Oryzoideae</taxon>
        <taxon>Oryzeae</taxon>
        <taxon>Zizaniinae</taxon>
        <taxon>Zizania</taxon>
    </lineage>
</organism>
<evidence type="ECO:0000313" key="3">
    <source>
        <dbReference type="Proteomes" id="UP000729402"/>
    </source>
</evidence>
<feature type="region of interest" description="Disordered" evidence="1">
    <location>
        <begin position="49"/>
        <end position="76"/>
    </location>
</feature>
<reference evidence="2" key="2">
    <citation type="submission" date="2021-02" db="EMBL/GenBank/DDBJ databases">
        <authorList>
            <person name="Kimball J.A."/>
            <person name="Haas M.W."/>
            <person name="Macchietto M."/>
            <person name="Kono T."/>
            <person name="Duquette J."/>
            <person name="Shao M."/>
        </authorList>
    </citation>
    <scope>NUCLEOTIDE SEQUENCE</scope>
    <source>
        <tissue evidence="2">Fresh leaf tissue</tissue>
    </source>
</reference>
<name>A0A8J5W3G1_ZIZPA</name>
<accession>A0A8J5W3G1</accession>
<sequence>MCSISCYWGAESMGTESTTVGTRSRTTAGVGAPIMGALLEEDSAVGCSVEDAAGDPEDDGPGSSTCNGLAGKGVRR</sequence>
<dbReference type="AlphaFoldDB" id="A0A8J5W3G1"/>
<proteinExistence type="predicted"/>
<comment type="caution">
    <text evidence="2">The sequence shown here is derived from an EMBL/GenBank/DDBJ whole genome shotgun (WGS) entry which is preliminary data.</text>
</comment>
<dbReference type="Proteomes" id="UP000729402">
    <property type="component" value="Unassembled WGS sequence"/>
</dbReference>
<gene>
    <name evidence="2" type="ORF">GUJ93_ZPchr0006g45262</name>
</gene>